<dbReference type="AlphaFoldDB" id="A0A0G1GWQ2"/>
<dbReference type="InterPro" id="IPR020846">
    <property type="entry name" value="MFS_dom"/>
</dbReference>
<name>A0A0G1GWQ2_9BACT</name>
<dbReference type="PROSITE" id="PS50850">
    <property type="entry name" value="MFS"/>
    <property type="match status" value="1"/>
</dbReference>
<comment type="caution">
    <text evidence="9">The sequence shown here is derived from an EMBL/GenBank/DDBJ whole genome shotgun (WGS) entry which is preliminary data.</text>
</comment>
<feature type="transmembrane region" description="Helical" evidence="7">
    <location>
        <begin position="37"/>
        <end position="60"/>
    </location>
</feature>
<feature type="transmembrane region" description="Helical" evidence="7">
    <location>
        <begin position="132"/>
        <end position="153"/>
    </location>
</feature>
<dbReference type="GO" id="GO:0005886">
    <property type="term" value="C:plasma membrane"/>
    <property type="evidence" value="ECO:0007669"/>
    <property type="project" value="UniProtKB-SubCell"/>
</dbReference>
<dbReference type="InterPro" id="IPR036259">
    <property type="entry name" value="MFS_trans_sf"/>
</dbReference>
<evidence type="ECO:0000256" key="3">
    <source>
        <dbReference type="ARBA" id="ARBA00022475"/>
    </source>
</evidence>
<proteinExistence type="predicted"/>
<evidence type="ECO:0000256" key="6">
    <source>
        <dbReference type="ARBA" id="ARBA00023136"/>
    </source>
</evidence>
<evidence type="ECO:0000256" key="5">
    <source>
        <dbReference type="ARBA" id="ARBA00022989"/>
    </source>
</evidence>
<feature type="transmembrane region" description="Helical" evidence="7">
    <location>
        <begin position="159"/>
        <end position="179"/>
    </location>
</feature>
<comment type="subcellular location">
    <subcellularLocation>
        <location evidence="1">Cell membrane</location>
        <topology evidence="1">Multi-pass membrane protein</topology>
    </subcellularLocation>
</comment>
<dbReference type="Gene3D" id="1.20.1250.20">
    <property type="entry name" value="MFS general substrate transporter like domains"/>
    <property type="match status" value="1"/>
</dbReference>
<dbReference type="SUPFAM" id="SSF103473">
    <property type="entry name" value="MFS general substrate transporter"/>
    <property type="match status" value="1"/>
</dbReference>
<dbReference type="InterPro" id="IPR011701">
    <property type="entry name" value="MFS"/>
</dbReference>
<keyword evidence="4 7" id="KW-0812">Transmembrane</keyword>
<protein>
    <recommendedName>
        <fullName evidence="8">Major facilitator superfamily (MFS) profile domain-containing protein</fullName>
    </recommendedName>
</protein>
<evidence type="ECO:0000256" key="7">
    <source>
        <dbReference type="SAM" id="Phobius"/>
    </source>
</evidence>
<dbReference type="GO" id="GO:0022857">
    <property type="term" value="F:transmembrane transporter activity"/>
    <property type="evidence" value="ECO:0007669"/>
    <property type="project" value="InterPro"/>
</dbReference>
<sequence length="185" mass="19778">MKINKALKVLITYNGLLVFGVMLFGPLYAVFVQNIGGGVLLISISSAVFYLSSALFLWVVGKMGDKVKEKELMLAASYLIKAIGYLGFLIINSALGLILLQMLFGLAEALGSPTFGALFAKHVDGDMEVMEYADWALIASLIMAVGALIGGYVVTTLGFGLLFVVISALCFIAFLGIILTPRKLL</sequence>
<dbReference type="PANTHER" id="PTHR43414:SF6">
    <property type="entry name" value="MULTIDRUG RESISTANCE PROTEIN MDTG"/>
    <property type="match status" value="1"/>
</dbReference>
<keyword evidence="5 7" id="KW-1133">Transmembrane helix</keyword>
<keyword evidence="2" id="KW-0813">Transport</keyword>
<dbReference type="PANTHER" id="PTHR43414">
    <property type="entry name" value="MULTIDRUG RESISTANCE PROTEIN MDTG"/>
    <property type="match status" value="1"/>
</dbReference>
<evidence type="ECO:0000256" key="4">
    <source>
        <dbReference type="ARBA" id="ARBA00022692"/>
    </source>
</evidence>
<evidence type="ECO:0000313" key="9">
    <source>
        <dbReference type="EMBL" id="KKT39546.1"/>
    </source>
</evidence>
<dbReference type="EMBL" id="LCHQ01000001">
    <property type="protein sequence ID" value="KKT39546.1"/>
    <property type="molecule type" value="Genomic_DNA"/>
</dbReference>
<gene>
    <name evidence="9" type="ORF">UW26_C0001G0033</name>
</gene>
<reference evidence="9 10" key="1">
    <citation type="journal article" date="2015" name="Nature">
        <title>rRNA introns, odd ribosomes, and small enigmatic genomes across a large radiation of phyla.</title>
        <authorList>
            <person name="Brown C.T."/>
            <person name="Hug L.A."/>
            <person name="Thomas B.C."/>
            <person name="Sharon I."/>
            <person name="Castelle C.J."/>
            <person name="Singh A."/>
            <person name="Wilkins M.J."/>
            <person name="Williams K.H."/>
            <person name="Banfield J.F."/>
        </authorList>
    </citation>
    <scope>NUCLEOTIDE SEQUENCE [LARGE SCALE GENOMIC DNA]</scope>
</reference>
<evidence type="ECO:0000313" key="10">
    <source>
        <dbReference type="Proteomes" id="UP000034097"/>
    </source>
</evidence>
<accession>A0A0G1GWQ2</accession>
<evidence type="ECO:0000259" key="8">
    <source>
        <dbReference type="PROSITE" id="PS50850"/>
    </source>
</evidence>
<feature type="domain" description="Major facilitator superfamily (MFS) profile" evidence="8">
    <location>
        <begin position="6"/>
        <end position="185"/>
    </location>
</feature>
<evidence type="ECO:0000256" key="1">
    <source>
        <dbReference type="ARBA" id="ARBA00004651"/>
    </source>
</evidence>
<feature type="transmembrane region" description="Helical" evidence="7">
    <location>
        <begin position="12"/>
        <end position="31"/>
    </location>
</feature>
<dbReference type="Proteomes" id="UP000034097">
    <property type="component" value="Unassembled WGS sequence"/>
</dbReference>
<keyword evidence="6 7" id="KW-0472">Membrane</keyword>
<keyword evidence="3" id="KW-1003">Cell membrane</keyword>
<dbReference type="Pfam" id="PF07690">
    <property type="entry name" value="MFS_1"/>
    <property type="match status" value="1"/>
</dbReference>
<evidence type="ECO:0000256" key="2">
    <source>
        <dbReference type="ARBA" id="ARBA00022448"/>
    </source>
</evidence>
<organism evidence="9 10">
    <name type="scientific">Candidatus Collierbacteria bacterium GW2011_GWF1_44_12</name>
    <dbReference type="NCBI Taxonomy" id="1618402"/>
    <lineage>
        <taxon>Bacteria</taxon>
        <taxon>Candidatus Collieribacteriota</taxon>
    </lineage>
</organism>